<protein>
    <submittedName>
        <fullName evidence="1">Uncharacterized protein</fullName>
    </submittedName>
</protein>
<evidence type="ECO:0000313" key="2">
    <source>
        <dbReference type="Proteomes" id="UP001608902"/>
    </source>
</evidence>
<proteinExistence type="predicted"/>
<organism evidence="1 2">
    <name type="scientific">Gnathostoma spinigerum</name>
    <dbReference type="NCBI Taxonomy" id="75299"/>
    <lineage>
        <taxon>Eukaryota</taxon>
        <taxon>Metazoa</taxon>
        <taxon>Ecdysozoa</taxon>
        <taxon>Nematoda</taxon>
        <taxon>Chromadorea</taxon>
        <taxon>Rhabditida</taxon>
        <taxon>Spirurina</taxon>
        <taxon>Gnathostomatomorpha</taxon>
        <taxon>Gnathostomatoidea</taxon>
        <taxon>Gnathostomatidae</taxon>
        <taxon>Gnathostoma</taxon>
    </lineage>
</organism>
<dbReference type="Proteomes" id="UP001608902">
    <property type="component" value="Unassembled WGS sequence"/>
</dbReference>
<keyword evidence="2" id="KW-1185">Reference proteome</keyword>
<evidence type="ECO:0000313" key="1">
    <source>
        <dbReference type="EMBL" id="MFH4983979.1"/>
    </source>
</evidence>
<gene>
    <name evidence="1" type="ORF">AB6A40_010688</name>
</gene>
<dbReference type="EMBL" id="JBGFUD010014666">
    <property type="protein sequence ID" value="MFH4983979.1"/>
    <property type="molecule type" value="Genomic_DNA"/>
</dbReference>
<accession>A0ABD6F0B3</accession>
<name>A0ABD6F0B3_9BILA</name>
<comment type="caution">
    <text evidence="1">The sequence shown here is derived from an EMBL/GenBank/DDBJ whole genome shotgun (WGS) entry which is preliminary data.</text>
</comment>
<reference evidence="1 2" key="1">
    <citation type="submission" date="2024-08" db="EMBL/GenBank/DDBJ databases">
        <title>Gnathostoma spinigerum genome.</title>
        <authorList>
            <person name="Gonzalez-Bertolin B."/>
            <person name="Monzon S."/>
            <person name="Zaballos A."/>
            <person name="Jimenez P."/>
            <person name="Dekumyoy P."/>
            <person name="Varona S."/>
            <person name="Cuesta I."/>
            <person name="Sumanam S."/>
            <person name="Adisakwattana P."/>
            <person name="Gasser R.B."/>
            <person name="Hernandez-Gonzalez A."/>
            <person name="Young N.D."/>
            <person name="Perteguer M.J."/>
        </authorList>
    </citation>
    <scope>NUCLEOTIDE SEQUENCE [LARGE SCALE GENOMIC DNA]</scope>
    <source>
        <strain evidence="1">AL3</strain>
        <tissue evidence="1">Liver</tissue>
    </source>
</reference>
<sequence length="102" mass="11720">MVLNYHVSRHLCALACQSFRPGATPHWKSSKHIPQQVQAMIMRWNLKLYAKLEKATAQEAVYNGGFQRQYQPIGNGRTPRGSIRHLVAIGEKQRLFIASVWF</sequence>
<dbReference type="AlphaFoldDB" id="A0ABD6F0B3"/>